<keyword evidence="5" id="KW-1185">Reference proteome</keyword>
<evidence type="ECO:0000256" key="1">
    <source>
        <dbReference type="SAM" id="MobiDB-lite"/>
    </source>
</evidence>
<dbReference type="GO" id="GO:0000272">
    <property type="term" value="P:polysaccharide catabolic process"/>
    <property type="evidence" value="ECO:0007669"/>
    <property type="project" value="InterPro"/>
</dbReference>
<dbReference type="GO" id="GO:0030246">
    <property type="term" value="F:carbohydrate binding"/>
    <property type="evidence" value="ECO:0007669"/>
    <property type="project" value="InterPro"/>
</dbReference>
<feature type="domain" description="Cohesin" evidence="3">
    <location>
        <begin position="36"/>
        <end position="164"/>
    </location>
</feature>
<protein>
    <submittedName>
        <fullName evidence="4">Cohesin domain-containing protein</fullName>
    </submittedName>
</protein>
<dbReference type="OrthoDB" id="136702at2157"/>
<feature type="compositionally biased region" description="Low complexity" evidence="1">
    <location>
        <begin position="188"/>
        <end position="203"/>
    </location>
</feature>
<evidence type="ECO:0000313" key="4">
    <source>
        <dbReference type="EMBL" id="SDG37193.1"/>
    </source>
</evidence>
<dbReference type="Proteomes" id="UP000199259">
    <property type="component" value="Unassembled WGS sequence"/>
</dbReference>
<accession>A0A7Z7AZ91</accession>
<comment type="caution">
    <text evidence="4">The sequence shown here is derived from an EMBL/GenBank/DDBJ whole genome shotgun (WGS) entry which is preliminary data.</text>
</comment>
<evidence type="ECO:0000259" key="3">
    <source>
        <dbReference type="Pfam" id="PF00963"/>
    </source>
</evidence>
<dbReference type="Gene3D" id="2.60.40.680">
    <property type="match status" value="1"/>
</dbReference>
<dbReference type="EMBL" id="FNCA01000014">
    <property type="protein sequence ID" value="SDG37193.1"/>
    <property type="molecule type" value="Genomic_DNA"/>
</dbReference>
<keyword evidence="2" id="KW-1133">Transmembrane helix</keyword>
<dbReference type="InterPro" id="IPR002102">
    <property type="entry name" value="Cohesin_dom"/>
</dbReference>
<dbReference type="RefSeq" id="WP_091711095.1">
    <property type="nucleotide sequence ID" value="NZ_FNCA01000014.1"/>
</dbReference>
<organism evidence="4 5">
    <name type="scientific">Methanolobus vulcani</name>
    <dbReference type="NCBI Taxonomy" id="38026"/>
    <lineage>
        <taxon>Archaea</taxon>
        <taxon>Methanobacteriati</taxon>
        <taxon>Methanobacteriota</taxon>
        <taxon>Stenosarchaea group</taxon>
        <taxon>Methanomicrobia</taxon>
        <taxon>Methanosarcinales</taxon>
        <taxon>Methanosarcinaceae</taxon>
        <taxon>Methanolobus</taxon>
    </lineage>
</organism>
<name>A0A7Z7AZ91_9EURY</name>
<proteinExistence type="predicted"/>
<dbReference type="CDD" id="cd08547">
    <property type="entry name" value="Type_II_cohesin"/>
    <property type="match status" value="1"/>
</dbReference>
<gene>
    <name evidence="4" type="ORF">SAMN04488589_2837</name>
</gene>
<sequence length="511" mass="55360">MWSINNLFRYSALALLVFVAATVNASAAASVFISPESSTVSPGETFTVDVNVNSGIDDLRALSVKIDYDPAVLEVLSITEEDLIVDGSLIEPESGDDGDGTIIYGFATLTDENSYAPGSGTFISIEFQVKDTVEDDVYHINFENVRLKDKNNDEIQGTATGSSVIVGNVAAGSVSSPEIIDFGSPAESGSTGSSSGSITTMGSSIDTGQQLSYEYIFGSHPDDYRKLVSKGIVPSEEEWDQNLPILESNIKNELEDRGYLFSRGKIISVGANSGGYLVIVFYEPLMVEGEEVDATYEVIRQKAMEMNVTNVPVEFGEGTVPEASARLQNLLQKAQAMNAMKLESLMDNESSLYDPEIIAVAGEVPLINTEKECWQWYYQDSYAISLNMSDPIAEYLQNGILLNTGLSTYGYFEVKINQEADINRKSLITDVYGIINTAAMKVGVNNVPVVFKVVNPDVAEDVLASTNDEVPEENPTSETEAQQSPGFGFLISLLSLSLVYCMAVLSGKRKP</sequence>
<keyword evidence="2" id="KW-0472">Membrane</keyword>
<dbReference type="AlphaFoldDB" id="A0A7Z7AZ91"/>
<evidence type="ECO:0000313" key="5">
    <source>
        <dbReference type="Proteomes" id="UP000199259"/>
    </source>
</evidence>
<evidence type="ECO:0000256" key="2">
    <source>
        <dbReference type="SAM" id="Phobius"/>
    </source>
</evidence>
<keyword evidence="2" id="KW-0812">Transmembrane</keyword>
<dbReference type="Pfam" id="PF00963">
    <property type="entry name" value="Cohesin"/>
    <property type="match status" value="1"/>
</dbReference>
<feature type="region of interest" description="Disordered" evidence="1">
    <location>
        <begin position="182"/>
        <end position="203"/>
    </location>
</feature>
<dbReference type="SUPFAM" id="SSF49384">
    <property type="entry name" value="Carbohydrate-binding domain"/>
    <property type="match status" value="1"/>
</dbReference>
<reference evidence="4 5" key="1">
    <citation type="submission" date="2016-10" db="EMBL/GenBank/DDBJ databases">
        <authorList>
            <person name="Varghese N."/>
            <person name="Submissions S."/>
        </authorList>
    </citation>
    <scope>NUCLEOTIDE SEQUENCE [LARGE SCALE GENOMIC DNA]</scope>
    <source>
        <strain evidence="4 5">PL 12/M</strain>
    </source>
</reference>
<dbReference type="InterPro" id="IPR008965">
    <property type="entry name" value="CBM2/CBM3_carb-bd_dom_sf"/>
</dbReference>
<feature type="transmembrane region" description="Helical" evidence="2">
    <location>
        <begin position="486"/>
        <end position="505"/>
    </location>
</feature>